<keyword evidence="2" id="KW-1185">Reference proteome</keyword>
<gene>
    <name evidence="1" type="ORF">T4D_3982</name>
</gene>
<sequence>MIDDSLYRCATKAQFFNLHLRKALDIFVNTTGLISLPAKDTFSVCTALNNSDASRTKWNSAASASYDALRERFATLPLATKSNKQVHRY</sequence>
<accession>A0A0V1FVJ8</accession>
<protein>
    <submittedName>
        <fullName evidence="1">Uncharacterized protein</fullName>
    </submittedName>
</protein>
<organism evidence="1 2">
    <name type="scientific">Trichinella pseudospiralis</name>
    <name type="common">Parasitic roundworm</name>
    <dbReference type="NCBI Taxonomy" id="6337"/>
    <lineage>
        <taxon>Eukaryota</taxon>
        <taxon>Metazoa</taxon>
        <taxon>Ecdysozoa</taxon>
        <taxon>Nematoda</taxon>
        <taxon>Enoplea</taxon>
        <taxon>Dorylaimia</taxon>
        <taxon>Trichinellida</taxon>
        <taxon>Trichinellidae</taxon>
        <taxon>Trichinella</taxon>
    </lineage>
</organism>
<dbReference type="EMBL" id="JYDT01000025">
    <property type="protein sequence ID" value="KRY90040.1"/>
    <property type="molecule type" value="Genomic_DNA"/>
</dbReference>
<dbReference type="Proteomes" id="UP000054995">
    <property type="component" value="Unassembled WGS sequence"/>
</dbReference>
<evidence type="ECO:0000313" key="2">
    <source>
        <dbReference type="Proteomes" id="UP000054995"/>
    </source>
</evidence>
<comment type="caution">
    <text evidence="1">The sequence shown here is derived from an EMBL/GenBank/DDBJ whole genome shotgun (WGS) entry which is preliminary data.</text>
</comment>
<name>A0A0V1FVJ8_TRIPS</name>
<reference evidence="1 2" key="1">
    <citation type="submission" date="2015-01" db="EMBL/GenBank/DDBJ databases">
        <title>Evolution of Trichinella species and genotypes.</title>
        <authorList>
            <person name="Korhonen P.K."/>
            <person name="Edoardo P."/>
            <person name="Giuseppe L.R."/>
            <person name="Gasser R.B."/>
        </authorList>
    </citation>
    <scope>NUCLEOTIDE SEQUENCE [LARGE SCALE GENOMIC DNA]</scope>
    <source>
        <strain evidence="1">ISS470</strain>
    </source>
</reference>
<dbReference type="AlphaFoldDB" id="A0A0V1FVJ8"/>
<evidence type="ECO:0000313" key="1">
    <source>
        <dbReference type="EMBL" id="KRY90040.1"/>
    </source>
</evidence>
<proteinExistence type="predicted"/>